<feature type="domain" description="Peptidase S26" evidence="1">
    <location>
        <begin position="3"/>
        <end position="101"/>
    </location>
</feature>
<evidence type="ECO:0000313" key="2">
    <source>
        <dbReference type="EMBL" id="EJX06660.1"/>
    </source>
</evidence>
<organism evidence="2">
    <name type="scientific">gut metagenome</name>
    <dbReference type="NCBI Taxonomy" id="749906"/>
    <lineage>
        <taxon>unclassified sequences</taxon>
        <taxon>metagenomes</taxon>
        <taxon>organismal metagenomes</taxon>
    </lineage>
</organism>
<protein>
    <recommendedName>
        <fullName evidence="1">Peptidase S26 domain-containing protein</fullName>
    </recommendedName>
</protein>
<evidence type="ECO:0000259" key="1">
    <source>
        <dbReference type="Pfam" id="PF10502"/>
    </source>
</evidence>
<dbReference type="GO" id="GO:0004252">
    <property type="term" value="F:serine-type endopeptidase activity"/>
    <property type="evidence" value="ECO:0007669"/>
    <property type="project" value="InterPro"/>
</dbReference>
<reference evidence="2" key="1">
    <citation type="journal article" date="2012" name="PLoS ONE">
        <title>Gene sets for utilization of primary and secondary nutrition supplies in the distal gut of endangered iberian lynx.</title>
        <authorList>
            <person name="Alcaide M."/>
            <person name="Messina E."/>
            <person name="Richter M."/>
            <person name="Bargiela R."/>
            <person name="Peplies J."/>
            <person name="Huws S.A."/>
            <person name="Newbold C.J."/>
            <person name="Golyshin P.N."/>
            <person name="Simon M.A."/>
            <person name="Lopez G."/>
            <person name="Yakimov M.M."/>
            <person name="Ferrer M."/>
        </authorList>
    </citation>
    <scope>NUCLEOTIDE SEQUENCE</scope>
</reference>
<proteinExistence type="predicted"/>
<dbReference type="InterPro" id="IPR019533">
    <property type="entry name" value="Peptidase_S26"/>
</dbReference>
<sequence length="156" mass="17596">MLFFTVTLFLLLLVRSFFFFQVKVSFPVPELGLLEGDRVIVDRTAYVFGGHPKDGAEALDGSSLQLQKGDWVVFKAPYGLRQVGMEKVTGLPGDTLWLDDNRSAYLILPDHTFGVGQAVLPDSCLIGIPVCVSYSLDSSRPFYRQLRLDRFFLWIE</sequence>
<dbReference type="InterPro" id="IPR036286">
    <property type="entry name" value="LexA/Signal_pep-like_sf"/>
</dbReference>
<dbReference type="Gene3D" id="2.10.109.10">
    <property type="entry name" value="Umud Fragment, subunit A"/>
    <property type="match status" value="1"/>
</dbReference>
<dbReference type="SUPFAM" id="SSF51306">
    <property type="entry name" value="LexA/Signal peptidase"/>
    <property type="match status" value="1"/>
</dbReference>
<dbReference type="EMBL" id="AMCI01001094">
    <property type="protein sequence ID" value="EJX06660.1"/>
    <property type="molecule type" value="Genomic_DNA"/>
</dbReference>
<name>J9H072_9ZZZZ</name>
<accession>J9H072</accession>
<dbReference type="GO" id="GO:0006465">
    <property type="term" value="P:signal peptide processing"/>
    <property type="evidence" value="ECO:0007669"/>
    <property type="project" value="InterPro"/>
</dbReference>
<comment type="caution">
    <text evidence="2">The sequence shown here is derived from an EMBL/GenBank/DDBJ whole genome shotgun (WGS) entry which is preliminary data.</text>
</comment>
<gene>
    <name evidence="2" type="ORF">EVA_05218</name>
</gene>
<dbReference type="Pfam" id="PF10502">
    <property type="entry name" value="Peptidase_S26"/>
    <property type="match status" value="1"/>
</dbReference>
<dbReference type="AlphaFoldDB" id="J9H072"/>